<keyword evidence="2" id="KW-1185">Reference proteome</keyword>
<proteinExistence type="predicted"/>
<evidence type="ECO:0000313" key="2">
    <source>
        <dbReference type="Proteomes" id="UP000070352"/>
    </source>
</evidence>
<dbReference type="EMBL" id="LSKU01000001">
    <property type="protein sequence ID" value="KXG45044.1"/>
    <property type="molecule type" value="Genomic_DNA"/>
</dbReference>
<name>A0A135L7R3_9BACI</name>
<comment type="caution">
    <text evidence="1">The sequence shown here is derived from an EMBL/GenBank/DDBJ whole genome shotgun (WGS) entry which is preliminary data.</text>
</comment>
<evidence type="ECO:0000313" key="1">
    <source>
        <dbReference type="EMBL" id="KXG45044.1"/>
    </source>
</evidence>
<reference evidence="1 2" key="1">
    <citation type="submission" date="2016-02" db="EMBL/GenBank/DDBJ databases">
        <title>Draft Genome for Tepidibacillus decaturensis nov. sp. Strain Z9, an Anaerobic, Moderately Thermophilic and Heterotrophic Bacterium from Deep Subsurface of the Illinois Basin, USA.</title>
        <authorList>
            <person name="Dong Y."/>
            <person name="Chang J.Y."/>
            <person name="Sanford R."/>
            <person name="Fouke B.W."/>
        </authorList>
    </citation>
    <scope>NUCLEOTIDE SEQUENCE [LARGE SCALE GENOMIC DNA]</scope>
    <source>
        <strain evidence="1 2">Z9</strain>
    </source>
</reference>
<organism evidence="1 2">
    <name type="scientific">Tepidibacillus decaturensis</name>
    <dbReference type="NCBI Taxonomy" id="1413211"/>
    <lineage>
        <taxon>Bacteria</taxon>
        <taxon>Bacillati</taxon>
        <taxon>Bacillota</taxon>
        <taxon>Bacilli</taxon>
        <taxon>Bacillales</taxon>
        <taxon>Bacillaceae</taxon>
        <taxon>Tepidibacillus</taxon>
    </lineage>
</organism>
<evidence type="ECO:0008006" key="3">
    <source>
        <dbReference type="Google" id="ProtNLM"/>
    </source>
</evidence>
<dbReference type="Proteomes" id="UP000070352">
    <property type="component" value="Unassembled WGS sequence"/>
</dbReference>
<gene>
    <name evidence="1" type="ORF">U473_07840</name>
</gene>
<dbReference type="AlphaFoldDB" id="A0A135L7R3"/>
<dbReference type="OrthoDB" id="2973066at2"/>
<protein>
    <recommendedName>
        <fullName evidence="3">RNA polymerase sigma factor 70 region 1.1 domain-containing protein</fullName>
    </recommendedName>
</protein>
<accession>A0A135L7R3</accession>
<sequence length="73" mass="8528">MTKEEILKELQEKELDDIIELIEDAENGYLEELELVEQIGLMYDPKLNEEVLNLLKSLGVKITYVEADDEEEE</sequence>